<dbReference type="Gene3D" id="1.25.40.10">
    <property type="entry name" value="Tetratricopeptide repeat domain"/>
    <property type="match status" value="1"/>
</dbReference>
<name>A0ABT0E7N3_9GAMM</name>
<evidence type="ECO:0000256" key="2">
    <source>
        <dbReference type="ARBA" id="ARBA00022803"/>
    </source>
</evidence>
<dbReference type="PROSITE" id="PS50293">
    <property type="entry name" value="TPR_REGION"/>
    <property type="match status" value="1"/>
</dbReference>
<keyword evidence="1" id="KW-0677">Repeat</keyword>
<comment type="caution">
    <text evidence="4">The sequence shown here is derived from an EMBL/GenBank/DDBJ whole genome shotgun (WGS) entry which is preliminary data.</text>
</comment>
<dbReference type="InterPro" id="IPR051012">
    <property type="entry name" value="CellSynth/LPSAsmb/PSIAsmb"/>
</dbReference>
<dbReference type="PROSITE" id="PS50005">
    <property type="entry name" value="TPR"/>
    <property type="match status" value="1"/>
</dbReference>
<proteinExistence type="predicted"/>
<dbReference type="EMBL" id="JALKII010000005">
    <property type="protein sequence ID" value="MCK0537782.1"/>
    <property type="molecule type" value="Genomic_DNA"/>
</dbReference>
<dbReference type="InterPro" id="IPR013360">
    <property type="entry name" value="Pilus_4_PilW"/>
</dbReference>
<dbReference type="RefSeq" id="WP_246951728.1">
    <property type="nucleotide sequence ID" value="NZ_JALKII010000005.1"/>
</dbReference>
<dbReference type="InterPro" id="IPR013105">
    <property type="entry name" value="TPR_2"/>
</dbReference>
<dbReference type="InterPro" id="IPR019734">
    <property type="entry name" value="TPR_rpt"/>
</dbReference>
<keyword evidence="5" id="KW-1185">Reference proteome</keyword>
<keyword evidence="2 3" id="KW-0802">TPR repeat</keyword>
<accession>A0ABT0E7N3</accession>
<reference evidence="4" key="1">
    <citation type="submission" date="2022-04" db="EMBL/GenBank/DDBJ databases">
        <title>Alcanivorax sp. CY1518 draft genome sequence.</title>
        <authorList>
            <person name="Zhao G."/>
            <person name="An M."/>
        </authorList>
    </citation>
    <scope>NUCLEOTIDE SEQUENCE</scope>
    <source>
        <strain evidence="4">CY1518</strain>
    </source>
</reference>
<dbReference type="PANTHER" id="PTHR45586:SF1">
    <property type="entry name" value="LIPOPOLYSACCHARIDE ASSEMBLY PROTEIN B"/>
    <property type="match status" value="1"/>
</dbReference>
<dbReference type="InterPro" id="IPR011990">
    <property type="entry name" value="TPR-like_helical_dom_sf"/>
</dbReference>
<dbReference type="SMART" id="SM00028">
    <property type="entry name" value="TPR"/>
    <property type="match status" value="3"/>
</dbReference>
<dbReference type="SUPFAM" id="SSF48452">
    <property type="entry name" value="TPR-like"/>
    <property type="match status" value="1"/>
</dbReference>
<sequence length="249" mass="27540">MSTAALALAGCMVASGGREIKVDEAVQHRVAAGMEYLQLGKPVEARQHLSRAIMLDDHSAAAHNAMALLYKYEGDQQREEFHYRKALRADKGYAPARNNYGILLYLRGDYRGAAREFERVANDSTYSGRGPAFENLGRSYLALGQKAKAMEAFNRALRLVPDPRASLLELAAIHLDDGNLRLADRYYQQYAAAANPQTAAALWLGIRLAAASGDHDRQAGYELTLRQMYPDSAEFKAWRDWREGTGSAG</sequence>
<dbReference type="Proteomes" id="UP001165524">
    <property type="component" value="Unassembled WGS sequence"/>
</dbReference>
<protein>
    <submittedName>
        <fullName evidence="4">Type IV pilus biogenesis/stability protein PilW</fullName>
    </submittedName>
</protein>
<evidence type="ECO:0000256" key="1">
    <source>
        <dbReference type="ARBA" id="ARBA00022737"/>
    </source>
</evidence>
<gene>
    <name evidence="4" type="primary">pilW</name>
    <name evidence="4" type="ORF">MU846_08675</name>
</gene>
<dbReference type="PANTHER" id="PTHR45586">
    <property type="entry name" value="TPR REPEAT-CONTAINING PROTEIN PA4667"/>
    <property type="match status" value="1"/>
</dbReference>
<feature type="repeat" description="TPR" evidence="3">
    <location>
        <begin position="130"/>
        <end position="163"/>
    </location>
</feature>
<evidence type="ECO:0000313" key="5">
    <source>
        <dbReference type="Proteomes" id="UP001165524"/>
    </source>
</evidence>
<evidence type="ECO:0000313" key="4">
    <source>
        <dbReference type="EMBL" id="MCK0537782.1"/>
    </source>
</evidence>
<evidence type="ECO:0000256" key="3">
    <source>
        <dbReference type="PROSITE-ProRule" id="PRU00339"/>
    </source>
</evidence>
<organism evidence="4 5">
    <name type="scientific">Alcanivorax quisquiliarum</name>
    <dbReference type="NCBI Taxonomy" id="2933565"/>
    <lineage>
        <taxon>Bacteria</taxon>
        <taxon>Pseudomonadati</taxon>
        <taxon>Pseudomonadota</taxon>
        <taxon>Gammaproteobacteria</taxon>
        <taxon>Oceanospirillales</taxon>
        <taxon>Alcanivoracaceae</taxon>
        <taxon>Alcanivorax</taxon>
    </lineage>
</organism>
<dbReference type="Pfam" id="PF07719">
    <property type="entry name" value="TPR_2"/>
    <property type="match status" value="1"/>
</dbReference>
<dbReference type="NCBIfam" id="TIGR02521">
    <property type="entry name" value="type_IV_pilW"/>
    <property type="match status" value="1"/>
</dbReference>